<dbReference type="Pfam" id="PF14541">
    <property type="entry name" value="TAXi_C"/>
    <property type="match status" value="1"/>
</dbReference>
<protein>
    <recommendedName>
        <fullName evidence="1">Xylanase inhibitor C-terminal domain-containing protein</fullName>
    </recommendedName>
</protein>
<dbReference type="EMBL" id="JBJUIK010000010">
    <property type="protein sequence ID" value="KAL3517003.1"/>
    <property type="molecule type" value="Genomic_DNA"/>
</dbReference>
<reference evidence="2 3" key="1">
    <citation type="submission" date="2024-11" db="EMBL/GenBank/DDBJ databases">
        <title>A near-complete genome assembly of Cinchona calisaya.</title>
        <authorList>
            <person name="Lian D.C."/>
            <person name="Zhao X.W."/>
            <person name="Wei L."/>
        </authorList>
    </citation>
    <scope>NUCLEOTIDE SEQUENCE [LARGE SCALE GENOMIC DNA]</scope>
    <source>
        <tissue evidence="2">Nenye</tissue>
    </source>
</reference>
<gene>
    <name evidence="2" type="ORF">ACH5RR_023905</name>
</gene>
<proteinExistence type="predicted"/>
<dbReference type="Gene3D" id="2.40.70.10">
    <property type="entry name" value="Acid Proteases"/>
    <property type="match status" value="1"/>
</dbReference>
<dbReference type="Proteomes" id="UP001630127">
    <property type="component" value="Unassembled WGS sequence"/>
</dbReference>
<dbReference type="InterPro" id="IPR001461">
    <property type="entry name" value="Aspartic_peptidase_A1"/>
</dbReference>
<sequence length="202" mass="22482">MDDEARVLSLDFKKVSEFYSKDADSESGSRVQVSHPFHVGEYLTAIGLDTPKVDYHLTRQMLMGQILRGTGDVTDYPLRPVIENFQFGCGLINNGSLYYVQLLGISVAGIRLNVPSTVFTSKGTVIDSGIVITYLPESIYITLRTNFKQSTAKYPHAAPQEKLDTCYNVKGIIRICLPDIVFHFGSGTDQRELDILYDMDAG</sequence>
<feature type="domain" description="Xylanase inhibitor C-terminal" evidence="1">
    <location>
        <begin position="98"/>
        <end position="189"/>
    </location>
</feature>
<dbReference type="AlphaFoldDB" id="A0ABD2ZC25"/>
<organism evidence="2 3">
    <name type="scientific">Cinchona calisaya</name>
    <dbReference type="NCBI Taxonomy" id="153742"/>
    <lineage>
        <taxon>Eukaryota</taxon>
        <taxon>Viridiplantae</taxon>
        <taxon>Streptophyta</taxon>
        <taxon>Embryophyta</taxon>
        <taxon>Tracheophyta</taxon>
        <taxon>Spermatophyta</taxon>
        <taxon>Magnoliopsida</taxon>
        <taxon>eudicotyledons</taxon>
        <taxon>Gunneridae</taxon>
        <taxon>Pentapetalae</taxon>
        <taxon>asterids</taxon>
        <taxon>lamiids</taxon>
        <taxon>Gentianales</taxon>
        <taxon>Rubiaceae</taxon>
        <taxon>Cinchonoideae</taxon>
        <taxon>Cinchoneae</taxon>
        <taxon>Cinchona</taxon>
    </lineage>
</organism>
<evidence type="ECO:0000313" key="3">
    <source>
        <dbReference type="Proteomes" id="UP001630127"/>
    </source>
</evidence>
<comment type="caution">
    <text evidence="2">The sequence shown here is derived from an EMBL/GenBank/DDBJ whole genome shotgun (WGS) entry which is preliminary data.</text>
</comment>
<keyword evidence="3" id="KW-1185">Reference proteome</keyword>
<dbReference type="PANTHER" id="PTHR13683">
    <property type="entry name" value="ASPARTYL PROTEASES"/>
    <property type="match status" value="1"/>
</dbReference>
<dbReference type="InterPro" id="IPR021109">
    <property type="entry name" value="Peptidase_aspartic_dom_sf"/>
</dbReference>
<dbReference type="InterPro" id="IPR032799">
    <property type="entry name" value="TAXi_C"/>
</dbReference>
<dbReference type="SUPFAM" id="SSF50630">
    <property type="entry name" value="Acid proteases"/>
    <property type="match status" value="1"/>
</dbReference>
<evidence type="ECO:0000259" key="1">
    <source>
        <dbReference type="Pfam" id="PF14541"/>
    </source>
</evidence>
<dbReference type="PANTHER" id="PTHR13683:SF398">
    <property type="entry name" value="ASPARTYL PROTEASE AED1-LIKE"/>
    <property type="match status" value="1"/>
</dbReference>
<evidence type="ECO:0000313" key="2">
    <source>
        <dbReference type="EMBL" id="KAL3517003.1"/>
    </source>
</evidence>
<name>A0ABD2ZC25_9GENT</name>
<accession>A0ABD2ZC25</accession>